<keyword evidence="5 8" id="KW-1133">Transmembrane helix</keyword>
<evidence type="ECO:0000256" key="4">
    <source>
        <dbReference type="ARBA" id="ARBA00022692"/>
    </source>
</evidence>
<reference evidence="9 10" key="1">
    <citation type="submission" date="2021-01" db="EMBL/GenBank/DDBJ databases">
        <title>Whole genome shotgun sequence of Catellatospora bangladeshensis NBRC 107357.</title>
        <authorList>
            <person name="Komaki H."/>
            <person name="Tamura T."/>
        </authorList>
    </citation>
    <scope>NUCLEOTIDE SEQUENCE [LARGE SCALE GENOMIC DNA]</scope>
    <source>
        <strain evidence="9 10">NBRC 107357</strain>
    </source>
</reference>
<dbReference type="InterPro" id="IPR011701">
    <property type="entry name" value="MFS"/>
</dbReference>
<proteinExistence type="predicted"/>
<dbReference type="InterPro" id="IPR036259">
    <property type="entry name" value="MFS_trans_sf"/>
</dbReference>
<keyword evidence="2" id="KW-0813">Transport</keyword>
<protein>
    <submittedName>
        <fullName evidence="9">Putative multidrug-efflux transporter</fullName>
    </submittedName>
</protein>
<dbReference type="Pfam" id="PF07690">
    <property type="entry name" value="MFS_1"/>
    <property type="match status" value="1"/>
</dbReference>
<feature type="transmembrane region" description="Helical" evidence="8">
    <location>
        <begin position="317"/>
        <end position="335"/>
    </location>
</feature>
<feature type="transmembrane region" description="Helical" evidence="8">
    <location>
        <begin position="376"/>
        <end position="396"/>
    </location>
</feature>
<evidence type="ECO:0000256" key="8">
    <source>
        <dbReference type="SAM" id="Phobius"/>
    </source>
</evidence>
<dbReference type="CDD" id="cd06173">
    <property type="entry name" value="MFS_MefA_like"/>
    <property type="match status" value="1"/>
</dbReference>
<feature type="transmembrane region" description="Helical" evidence="8">
    <location>
        <begin position="408"/>
        <end position="429"/>
    </location>
</feature>
<evidence type="ECO:0000256" key="3">
    <source>
        <dbReference type="ARBA" id="ARBA00022475"/>
    </source>
</evidence>
<dbReference type="Gene3D" id="1.20.1250.20">
    <property type="entry name" value="MFS general substrate transporter like domains"/>
    <property type="match status" value="1"/>
</dbReference>
<dbReference type="PANTHER" id="PTHR23513:SF9">
    <property type="entry name" value="ENTEROBACTIN EXPORTER ENTS"/>
    <property type="match status" value="1"/>
</dbReference>
<accession>A0A8J3JQT7</accession>
<dbReference type="GO" id="GO:0022857">
    <property type="term" value="F:transmembrane transporter activity"/>
    <property type="evidence" value="ECO:0007669"/>
    <property type="project" value="InterPro"/>
</dbReference>
<evidence type="ECO:0000256" key="5">
    <source>
        <dbReference type="ARBA" id="ARBA00022989"/>
    </source>
</evidence>
<feature type="transmembrane region" description="Helical" evidence="8">
    <location>
        <begin position="119"/>
        <end position="142"/>
    </location>
</feature>
<comment type="caution">
    <text evidence="9">The sequence shown here is derived from an EMBL/GenBank/DDBJ whole genome shotgun (WGS) entry which is preliminary data.</text>
</comment>
<keyword evidence="3" id="KW-1003">Cell membrane</keyword>
<dbReference type="PANTHER" id="PTHR23513">
    <property type="entry name" value="INTEGRAL MEMBRANE EFFLUX PROTEIN-RELATED"/>
    <property type="match status" value="1"/>
</dbReference>
<keyword evidence="6 8" id="KW-0472">Membrane</keyword>
<feature type="transmembrane region" description="Helical" evidence="8">
    <location>
        <begin position="290"/>
        <end position="310"/>
    </location>
</feature>
<feature type="transmembrane region" description="Helical" evidence="8">
    <location>
        <begin position="253"/>
        <end position="278"/>
    </location>
</feature>
<gene>
    <name evidence="9" type="ORF">Cba03nite_47490</name>
</gene>
<feature type="transmembrane region" description="Helical" evidence="8">
    <location>
        <begin position="76"/>
        <end position="98"/>
    </location>
</feature>
<evidence type="ECO:0000256" key="6">
    <source>
        <dbReference type="ARBA" id="ARBA00023136"/>
    </source>
</evidence>
<organism evidence="9 10">
    <name type="scientific">Catellatospora bangladeshensis</name>
    <dbReference type="NCBI Taxonomy" id="310355"/>
    <lineage>
        <taxon>Bacteria</taxon>
        <taxon>Bacillati</taxon>
        <taxon>Actinomycetota</taxon>
        <taxon>Actinomycetes</taxon>
        <taxon>Micromonosporales</taxon>
        <taxon>Micromonosporaceae</taxon>
        <taxon>Catellatospora</taxon>
    </lineage>
</organism>
<keyword evidence="4 8" id="KW-0812">Transmembrane</keyword>
<feature type="transmembrane region" description="Helical" evidence="8">
    <location>
        <begin position="341"/>
        <end position="364"/>
    </location>
</feature>
<name>A0A8J3JQT7_9ACTN</name>
<feature type="compositionally biased region" description="Low complexity" evidence="7">
    <location>
        <begin position="8"/>
        <end position="26"/>
    </location>
</feature>
<feature type="transmembrane region" description="Helical" evidence="8">
    <location>
        <begin position="190"/>
        <end position="217"/>
    </location>
</feature>
<dbReference type="EMBL" id="BONF01000028">
    <property type="protein sequence ID" value="GIF83400.1"/>
    <property type="molecule type" value="Genomic_DNA"/>
</dbReference>
<dbReference type="Proteomes" id="UP000601223">
    <property type="component" value="Unassembled WGS sequence"/>
</dbReference>
<evidence type="ECO:0000256" key="1">
    <source>
        <dbReference type="ARBA" id="ARBA00004429"/>
    </source>
</evidence>
<feature type="transmembrane region" description="Helical" evidence="8">
    <location>
        <begin position="45"/>
        <end position="70"/>
    </location>
</feature>
<evidence type="ECO:0000256" key="2">
    <source>
        <dbReference type="ARBA" id="ARBA00022448"/>
    </source>
</evidence>
<dbReference type="RefSeq" id="WP_203750133.1">
    <property type="nucleotide sequence ID" value="NZ_BONF01000028.1"/>
</dbReference>
<feature type="region of interest" description="Disordered" evidence="7">
    <location>
        <begin position="1"/>
        <end position="26"/>
    </location>
</feature>
<comment type="subcellular location">
    <subcellularLocation>
        <location evidence="1">Cell inner membrane</location>
        <topology evidence="1">Multi-pass membrane protein</topology>
    </subcellularLocation>
</comment>
<dbReference type="AlphaFoldDB" id="A0A8J3JQT7"/>
<evidence type="ECO:0000313" key="10">
    <source>
        <dbReference type="Proteomes" id="UP000601223"/>
    </source>
</evidence>
<sequence length="439" mass="44355">MNESVVSAAAPAEEGAAPPARRSGGARAHLRTYAPVLRQPQLRRILPGVAASALGDGMSMVAVAWLAVQLVPGPQAAVWTGLAVAAYALPATLGAALFSRFVRRFSGARLVTVDATLRTLALGTIAVLAVIGHLSALGYVLLLAGSSLLHAWGSAGTYTLVAELLPEEEQLAGNALISTLQQAAVLVGPALAGVVAAFAGPGWVIGIDAASFAILAISAATVTGRRVAAPAAPAEPERQAAAGWRVIRRQPRLLGLLAVTCVFFFLYGPVEVALPIYVAHDLHGAPTLLGAYWTAFGVGSVVGGLGAGLLRHLRLSTVVVVIIVGWGAALLPLALTRTAWAGLLGLAVGGLIYGPFTAICTALFQRTSPPHLLSQVLATRTALTLPATALGVLAGGPAVSALGAQPTLLLSAALTIALGTAVAAARLLAPRPALGHPVS</sequence>
<evidence type="ECO:0000313" key="9">
    <source>
        <dbReference type="EMBL" id="GIF83400.1"/>
    </source>
</evidence>
<dbReference type="GO" id="GO:0005886">
    <property type="term" value="C:plasma membrane"/>
    <property type="evidence" value="ECO:0007669"/>
    <property type="project" value="UniProtKB-SubCell"/>
</dbReference>
<evidence type="ECO:0000256" key="7">
    <source>
        <dbReference type="SAM" id="MobiDB-lite"/>
    </source>
</evidence>
<keyword evidence="10" id="KW-1185">Reference proteome</keyword>
<dbReference type="SUPFAM" id="SSF103473">
    <property type="entry name" value="MFS general substrate transporter"/>
    <property type="match status" value="1"/>
</dbReference>